<sequence>MEDINLLSDLSRLAGSALGEKRSGLSKTLTANCAAMFTCNKIGDKINRRTIYRWKIQQQQQALLSSSIGSFT</sequence>
<name>A0A2P2JM87_RHIMU</name>
<organism evidence="1">
    <name type="scientific">Rhizophora mucronata</name>
    <name type="common">Asiatic mangrove</name>
    <dbReference type="NCBI Taxonomy" id="61149"/>
    <lineage>
        <taxon>Eukaryota</taxon>
        <taxon>Viridiplantae</taxon>
        <taxon>Streptophyta</taxon>
        <taxon>Embryophyta</taxon>
        <taxon>Tracheophyta</taxon>
        <taxon>Spermatophyta</taxon>
        <taxon>Magnoliopsida</taxon>
        <taxon>eudicotyledons</taxon>
        <taxon>Gunneridae</taxon>
        <taxon>Pentapetalae</taxon>
        <taxon>rosids</taxon>
        <taxon>fabids</taxon>
        <taxon>Malpighiales</taxon>
        <taxon>Rhizophoraceae</taxon>
        <taxon>Rhizophora</taxon>
    </lineage>
</organism>
<dbReference type="AlphaFoldDB" id="A0A2P2JM87"/>
<protein>
    <submittedName>
        <fullName evidence="1">Uncharacterized protein LOC8277165 isoform X1</fullName>
    </submittedName>
</protein>
<evidence type="ECO:0000313" key="1">
    <source>
        <dbReference type="EMBL" id="MBW94580.1"/>
    </source>
</evidence>
<dbReference type="EMBL" id="GGEC01014097">
    <property type="protein sequence ID" value="MBW94580.1"/>
    <property type="molecule type" value="Transcribed_RNA"/>
</dbReference>
<reference evidence="1" key="1">
    <citation type="submission" date="2018-02" db="EMBL/GenBank/DDBJ databases">
        <title>Rhizophora mucronata_Transcriptome.</title>
        <authorList>
            <person name="Meera S.P."/>
            <person name="Sreeshan A."/>
            <person name="Augustine A."/>
        </authorList>
    </citation>
    <scope>NUCLEOTIDE SEQUENCE</scope>
    <source>
        <tissue evidence="1">Leaf</tissue>
    </source>
</reference>
<proteinExistence type="predicted"/>
<accession>A0A2P2JM87</accession>